<sequence length="486" mass="54287">MDFTSRYCRRRVEKSLTCPSASIAVNCLQLAVCIPTIPAIDFPISLHPDWMGNLVQSVPDAKLGEMVVPGTHDSASYSIEPYKMYSAVGRTQNVSVLEQLHRGSRFIDLRIAGSGNDAFIFHGCLKGCKLERILDEILLFCQDFQGEFVIINLVAEYGRSFDHKLKKKALDIIKESLGDKMFKGPSVKELLNTPLKELTSSGKQVCIILNPRIYDDFTIGGIEYSDSHISKEYGCFNAGTWMQDKWYDTHDPKQLLEWNLEEVKSKGGQGKLLNNQFVLTPGVGSFGDIVKLALGWASLQPVYLANDLYKPLKRHGAPLLHEFFAQHPDEPWNLVSLDYVDLTPTIMSLLVGLNFSSFDIMLATVQYGNPNFFRPSMSVTSKVQSHVMRGKVLFLNVGKDFGSNFGTLTLAYRVMRKFYSIVIHFDGSSVIVLNEYNHLQAGSKEIVIEEGAEEGSINPGGGGTIMTWSKEEENGGEIEFDFDSPF</sequence>
<evidence type="ECO:0000259" key="1">
    <source>
        <dbReference type="SMART" id="SM00148"/>
    </source>
</evidence>
<proteinExistence type="predicted"/>
<protein>
    <submittedName>
        <fullName evidence="2">Phosphatidylinositol-specific phospholipase C, X domain containing protein</fullName>
    </submittedName>
</protein>
<dbReference type="AlphaFoldDB" id="A0A9K3LLP4"/>
<feature type="domain" description="Phosphatidylinositol-specific phospholipase C X" evidence="1">
    <location>
        <begin position="57"/>
        <end position="203"/>
    </location>
</feature>
<dbReference type="PROSITE" id="PS50007">
    <property type="entry name" value="PIPLC_X_DOMAIN"/>
    <property type="match status" value="1"/>
</dbReference>
<dbReference type="OrthoDB" id="1046782at2759"/>
<organism evidence="2 3">
    <name type="scientific">Nitzschia inconspicua</name>
    <dbReference type="NCBI Taxonomy" id="303405"/>
    <lineage>
        <taxon>Eukaryota</taxon>
        <taxon>Sar</taxon>
        <taxon>Stramenopiles</taxon>
        <taxon>Ochrophyta</taxon>
        <taxon>Bacillariophyta</taxon>
        <taxon>Bacillariophyceae</taxon>
        <taxon>Bacillariophycidae</taxon>
        <taxon>Bacillariales</taxon>
        <taxon>Bacillariaceae</taxon>
        <taxon>Nitzschia</taxon>
    </lineage>
</organism>
<name>A0A9K3LLP4_9STRA</name>
<dbReference type="InterPro" id="IPR051057">
    <property type="entry name" value="PI-PLC_domain"/>
</dbReference>
<evidence type="ECO:0000313" key="2">
    <source>
        <dbReference type="EMBL" id="KAG7364432.1"/>
    </source>
</evidence>
<gene>
    <name evidence="2" type="ORF">IV203_037634</name>
</gene>
<dbReference type="EMBL" id="JAGRRH010000009">
    <property type="protein sequence ID" value="KAG7364432.1"/>
    <property type="molecule type" value="Genomic_DNA"/>
</dbReference>
<dbReference type="SMART" id="SM00148">
    <property type="entry name" value="PLCXc"/>
    <property type="match status" value="1"/>
</dbReference>
<evidence type="ECO:0000313" key="3">
    <source>
        <dbReference type="Proteomes" id="UP000693970"/>
    </source>
</evidence>
<reference evidence="2" key="2">
    <citation type="submission" date="2021-04" db="EMBL/GenBank/DDBJ databases">
        <authorList>
            <person name="Podell S."/>
        </authorList>
    </citation>
    <scope>NUCLEOTIDE SEQUENCE</scope>
    <source>
        <strain evidence="2">Hildebrandi</strain>
    </source>
</reference>
<dbReference type="Proteomes" id="UP000693970">
    <property type="component" value="Unassembled WGS sequence"/>
</dbReference>
<comment type="caution">
    <text evidence="2">The sequence shown here is derived from an EMBL/GenBank/DDBJ whole genome shotgun (WGS) entry which is preliminary data.</text>
</comment>
<dbReference type="PANTHER" id="PTHR13593:SF113">
    <property type="entry name" value="SI:DKEY-266F7.9"/>
    <property type="match status" value="1"/>
</dbReference>
<reference evidence="2" key="1">
    <citation type="journal article" date="2021" name="Sci. Rep.">
        <title>Diploid genomic architecture of Nitzschia inconspicua, an elite biomass production diatom.</title>
        <authorList>
            <person name="Oliver A."/>
            <person name="Podell S."/>
            <person name="Pinowska A."/>
            <person name="Traller J.C."/>
            <person name="Smith S.R."/>
            <person name="McClure R."/>
            <person name="Beliaev A."/>
            <person name="Bohutskyi P."/>
            <person name="Hill E.A."/>
            <person name="Rabines A."/>
            <person name="Zheng H."/>
            <person name="Allen L.Z."/>
            <person name="Kuo A."/>
            <person name="Grigoriev I.V."/>
            <person name="Allen A.E."/>
            <person name="Hazlebeck D."/>
            <person name="Allen E.E."/>
        </authorList>
    </citation>
    <scope>NUCLEOTIDE SEQUENCE</scope>
    <source>
        <strain evidence="2">Hildebrandi</strain>
    </source>
</reference>
<dbReference type="PANTHER" id="PTHR13593">
    <property type="match status" value="1"/>
</dbReference>
<keyword evidence="3" id="KW-1185">Reference proteome</keyword>
<dbReference type="InterPro" id="IPR000909">
    <property type="entry name" value="PLipase_C_PInositol-sp_X_dom"/>
</dbReference>
<dbReference type="GO" id="GO:0008081">
    <property type="term" value="F:phosphoric diester hydrolase activity"/>
    <property type="evidence" value="ECO:0007669"/>
    <property type="project" value="TreeGrafter"/>
</dbReference>
<accession>A0A9K3LLP4</accession>
<dbReference type="Pfam" id="PF00388">
    <property type="entry name" value="PI-PLC-X"/>
    <property type="match status" value="1"/>
</dbReference>